<gene>
    <name evidence="2" type="ORF">SEMRO_1208_G252560.1</name>
</gene>
<keyword evidence="1" id="KW-1133">Transmembrane helix</keyword>
<evidence type="ECO:0008006" key="4">
    <source>
        <dbReference type="Google" id="ProtNLM"/>
    </source>
</evidence>
<reference evidence="2" key="1">
    <citation type="submission" date="2020-06" db="EMBL/GenBank/DDBJ databases">
        <authorList>
            <consortium name="Plant Systems Biology data submission"/>
        </authorList>
    </citation>
    <scope>NUCLEOTIDE SEQUENCE</scope>
    <source>
        <strain evidence="2">D6</strain>
    </source>
</reference>
<proteinExistence type="predicted"/>
<keyword evidence="1" id="KW-0812">Transmembrane</keyword>
<comment type="caution">
    <text evidence="2">The sequence shown here is derived from an EMBL/GenBank/DDBJ whole genome shotgun (WGS) entry which is preliminary data.</text>
</comment>
<name>A0A9N8EM61_9STRA</name>
<feature type="transmembrane region" description="Helical" evidence="1">
    <location>
        <begin position="102"/>
        <end position="121"/>
    </location>
</feature>
<keyword evidence="1" id="KW-0472">Membrane</keyword>
<evidence type="ECO:0000313" key="2">
    <source>
        <dbReference type="EMBL" id="CAB9521564.1"/>
    </source>
</evidence>
<feature type="transmembrane region" description="Helical" evidence="1">
    <location>
        <begin position="127"/>
        <end position="148"/>
    </location>
</feature>
<feature type="transmembrane region" description="Helical" evidence="1">
    <location>
        <begin position="203"/>
        <end position="227"/>
    </location>
</feature>
<protein>
    <recommendedName>
        <fullName evidence="4">Fatty acid desaturase domain-containing protein</fullName>
    </recommendedName>
</protein>
<dbReference type="EMBL" id="CAICTM010001206">
    <property type="protein sequence ID" value="CAB9521564.1"/>
    <property type="molecule type" value="Genomic_DNA"/>
</dbReference>
<organism evidence="2 3">
    <name type="scientific">Seminavis robusta</name>
    <dbReference type="NCBI Taxonomy" id="568900"/>
    <lineage>
        <taxon>Eukaryota</taxon>
        <taxon>Sar</taxon>
        <taxon>Stramenopiles</taxon>
        <taxon>Ochrophyta</taxon>
        <taxon>Bacillariophyta</taxon>
        <taxon>Bacillariophyceae</taxon>
        <taxon>Bacillariophycidae</taxon>
        <taxon>Naviculales</taxon>
        <taxon>Naviculaceae</taxon>
        <taxon>Seminavis</taxon>
    </lineage>
</organism>
<sequence>MCIYRATNGGDAQHQVNQSSINCAFESGSGSPKVCEEYHAKTAKFKNFQGVCRPMNTYSNDENNAVNKFWLSFWNNSFLTWGIPNLFSSEGQAQFRARVNQIADFILLCSLALIIETAPQFSVLQVVMAAIIGYYVSAATFAIAHMSLHSRVLDYHWSGCRTAFYVFAYIHHRSPHSADTFTSQLLIMCLPSIRQKGRMWYEYFKYASLFYLCCQCSHTRLLTGWFLLSWIMEAGSHHHAHGHTKGLPRFVRLLVCFVYAPLGLCPSKEHHKKHHDYSQDTRFSNFTDLNTPALDFVLNHVWDWAYRRYYEIGQLHDSALSLSDSWIVFLLNFTGLACAWSGACIVGVNATQFCIWMPIFTHAADPLRLLRSYRNIMKRFGFFGGINASRNSSSTVTKNK</sequence>
<keyword evidence="3" id="KW-1185">Reference proteome</keyword>
<accession>A0A9N8EM61</accession>
<evidence type="ECO:0000256" key="1">
    <source>
        <dbReference type="SAM" id="Phobius"/>
    </source>
</evidence>
<evidence type="ECO:0000313" key="3">
    <source>
        <dbReference type="Proteomes" id="UP001153069"/>
    </source>
</evidence>
<dbReference type="Proteomes" id="UP001153069">
    <property type="component" value="Unassembled WGS sequence"/>
</dbReference>
<dbReference type="AlphaFoldDB" id="A0A9N8EM61"/>